<organism evidence="1">
    <name type="scientific">marine sediment metagenome</name>
    <dbReference type="NCBI Taxonomy" id="412755"/>
    <lineage>
        <taxon>unclassified sequences</taxon>
        <taxon>metagenomes</taxon>
        <taxon>ecological metagenomes</taxon>
    </lineage>
</organism>
<proteinExistence type="predicted"/>
<sequence>AVLSYISKLMKNTIYDEDNLKKTEENLKEVGIILNKDLNSTYNEFLMNYVTNIEFILKDCYKFDDDDDNNNNNEFHIKEPKFYSYFDHYDYWREAYFPNKEVPCKYGKGVCMF</sequence>
<dbReference type="EMBL" id="BARU01047134">
    <property type="protein sequence ID" value="GAH96702.1"/>
    <property type="molecule type" value="Genomic_DNA"/>
</dbReference>
<feature type="non-terminal residue" evidence="1">
    <location>
        <position position="1"/>
    </location>
</feature>
<reference evidence="1" key="1">
    <citation type="journal article" date="2014" name="Front. Microbiol.">
        <title>High frequency of phylogenetically diverse reductive dehalogenase-homologous genes in deep subseafloor sedimentary metagenomes.</title>
        <authorList>
            <person name="Kawai M."/>
            <person name="Futagami T."/>
            <person name="Toyoda A."/>
            <person name="Takaki Y."/>
            <person name="Nishi S."/>
            <person name="Hori S."/>
            <person name="Arai W."/>
            <person name="Tsubouchi T."/>
            <person name="Morono Y."/>
            <person name="Uchiyama I."/>
            <person name="Ito T."/>
            <person name="Fujiyama A."/>
            <person name="Inagaki F."/>
            <person name="Takami H."/>
        </authorList>
    </citation>
    <scope>NUCLEOTIDE SEQUENCE</scope>
    <source>
        <strain evidence="1">Expedition CK06-06</strain>
    </source>
</reference>
<gene>
    <name evidence="1" type="ORF">S03H2_70768</name>
</gene>
<feature type="non-terminal residue" evidence="1">
    <location>
        <position position="113"/>
    </location>
</feature>
<protein>
    <submittedName>
        <fullName evidence="1">Uncharacterized protein</fullName>
    </submittedName>
</protein>
<evidence type="ECO:0000313" key="1">
    <source>
        <dbReference type="EMBL" id="GAH96702.1"/>
    </source>
</evidence>
<dbReference type="AlphaFoldDB" id="X1JRK6"/>
<name>X1JRK6_9ZZZZ</name>
<accession>X1JRK6</accession>
<comment type="caution">
    <text evidence="1">The sequence shown here is derived from an EMBL/GenBank/DDBJ whole genome shotgun (WGS) entry which is preliminary data.</text>
</comment>